<feature type="compositionally biased region" description="Low complexity" evidence="1">
    <location>
        <begin position="59"/>
        <end position="68"/>
    </location>
</feature>
<feature type="compositionally biased region" description="Low complexity" evidence="1">
    <location>
        <begin position="27"/>
        <end position="52"/>
    </location>
</feature>
<name>A0A1T3NM66_9ACTN</name>
<organism evidence="2 3">
    <name type="scientific">Embleya scabrispora</name>
    <dbReference type="NCBI Taxonomy" id="159449"/>
    <lineage>
        <taxon>Bacteria</taxon>
        <taxon>Bacillati</taxon>
        <taxon>Actinomycetota</taxon>
        <taxon>Actinomycetes</taxon>
        <taxon>Kitasatosporales</taxon>
        <taxon>Streptomycetaceae</taxon>
        <taxon>Embleya</taxon>
    </lineage>
</organism>
<feature type="region of interest" description="Disordered" evidence="1">
    <location>
        <begin position="22"/>
        <end position="82"/>
    </location>
</feature>
<dbReference type="EMBL" id="MWQN01000003">
    <property type="protein sequence ID" value="OPC77798.1"/>
    <property type="molecule type" value="Genomic_DNA"/>
</dbReference>
<dbReference type="RefSeq" id="WP_078980894.1">
    <property type="nucleotide sequence ID" value="NZ_MWQN01000003.1"/>
</dbReference>
<evidence type="ECO:0000313" key="3">
    <source>
        <dbReference type="Proteomes" id="UP000190037"/>
    </source>
</evidence>
<comment type="caution">
    <text evidence="2">The sequence shown here is derived from an EMBL/GenBank/DDBJ whole genome shotgun (WGS) entry which is preliminary data.</text>
</comment>
<dbReference type="STRING" id="159449.B4N89_36575"/>
<evidence type="ECO:0000256" key="1">
    <source>
        <dbReference type="SAM" id="MobiDB-lite"/>
    </source>
</evidence>
<gene>
    <name evidence="2" type="ORF">B4N89_36575</name>
</gene>
<protein>
    <submittedName>
        <fullName evidence="2">Uncharacterized protein</fullName>
    </submittedName>
</protein>
<dbReference type="AlphaFoldDB" id="A0A1T3NM66"/>
<sequence length="195" mass="20011">MRAIVGVTVSAVIVLAACNDTDSPKKQATAPPSTSSPTPTTAQTVVAPAPATSAPPAPTGSGAPNPSATSGTPPARQAASTEAAIQRYEQFLHAVGREDLATVCDIAGPAAKKAQDDGFGPCTSTMPITFGMFSAAQKKAMQTATVDPSRVSARRPDRVEVPAKAVRASVPFSESDLGNQTLQYIDNAWYIVDQG</sequence>
<proteinExistence type="predicted"/>
<reference evidence="2 3" key="1">
    <citation type="submission" date="2017-03" db="EMBL/GenBank/DDBJ databases">
        <title>Draft genome sequence of Streptomyces scabrisporus NF3, endophyte isolated from Amphipterygium adstringens.</title>
        <authorList>
            <person name="Vazquez M."/>
            <person name="Ceapa C.D."/>
            <person name="Rodriguez Luna D."/>
            <person name="Sanchez Esquivel S."/>
        </authorList>
    </citation>
    <scope>NUCLEOTIDE SEQUENCE [LARGE SCALE GENOMIC DNA]</scope>
    <source>
        <strain evidence="2 3">NF3</strain>
    </source>
</reference>
<accession>A0A1T3NM66</accession>
<dbReference type="OrthoDB" id="144586at2"/>
<keyword evidence="3" id="KW-1185">Reference proteome</keyword>
<dbReference type="PROSITE" id="PS51257">
    <property type="entry name" value="PROKAR_LIPOPROTEIN"/>
    <property type="match status" value="1"/>
</dbReference>
<evidence type="ECO:0000313" key="2">
    <source>
        <dbReference type="EMBL" id="OPC77798.1"/>
    </source>
</evidence>
<dbReference type="Proteomes" id="UP000190037">
    <property type="component" value="Unassembled WGS sequence"/>
</dbReference>